<dbReference type="STRING" id="128403.WA1_45290"/>
<keyword evidence="4" id="KW-0547">Nucleotide-binding</keyword>
<accession>A0A139WWR5</accession>
<organism evidence="11 12">
    <name type="scientific">Scytonema hofmannii PCC 7110</name>
    <dbReference type="NCBI Taxonomy" id="128403"/>
    <lineage>
        <taxon>Bacteria</taxon>
        <taxon>Bacillati</taxon>
        <taxon>Cyanobacteriota</taxon>
        <taxon>Cyanophyceae</taxon>
        <taxon>Nostocales</taxon>
        <taxon>Scytonemataceae</taxon>
        <taxon>Scytonema</taxon>
    </lineage>
</organism>
<dbReference type="GO" id="GO:0005886">
    <property type="term" value="C:plasma membrane"/>
    <property type="evidence" value="ECO:0007669"/>
    <property type="project" value="TreeGrafter"/>
</dbReference>
<dbReference type="PANTHER" id="PTHR32309">
    <property type="entry name" value="TYROSINE-PROTEIN KINASE"/>
    <property type="match status" value="1"/>
</dbReference>
<evidence type="ECO:0000256" key="3">
    <source>
        <dbReference type="ARBA" id="ARBA00022679"/>
    </source>
</evidence>
<dbReference type="EMBL" id="ANNX02000047">
    <property type="protein sequence ID" value="KYC36878.1"/>
    <property type="molecule type" value="Genomic_DNA"/>
</dbReference>
<dbReference type="FunFam" id="3.40.50.300:FF:000527">
    <property type="entry name" value="Tyrosine-protein kinase etk"/>
    <property type="match status" value="1"/>
</dbReference>
<comment type="catalytic activity">
    <reaction evidence="8">
        <text>L-tyrosyl-[protein] + ATP = O-phospho-L-tyrosyl-[protein] + ADP + H(+)</text>
        <dbReference type="Rhea" id="RHEA:10596"/>
        <dbReference type="Rhea" id="RHEA-COMP:10136"/>
        <dbReference type="Rhea" id="RHEA-COMP:20101"/>
        <dbReference type="ChEBI" id="CHEBI:15378"/>
        <dbReference type="ChEBI" id="CHEBI:30616"/>
        <dbReference type="ChEBI" id="CHEBI:46858"/>
        <dbReference type="ChEBI" id="CHEBI:61978"/>
        <dbReference type="ChEBI" id="CHEBI:456216"/>
        <dbReference type="EC" id="2.7.10.2"/>
    </reaction>
</comment>
<dbReference type="OrthoDB" id="9758283at2"/>
<gene>
    <name evidence="11" type="ORF">WA1_45290</name>
</gene>
<dbReference type="EC" id="2.7.10.2" evidence="2"/>
<name>A0A139WWR5_9CYAN</name>
<evidence type="ECO:0000256" key="9">
    <source>
        <dbReference type="SAM" id="Coils"/>
    </source>
</evidence>
<dbReference type="Pfam" id="PF13807">
    <property type="entry name" value="GNVR"/>
    <property type="match status" value="1"/>
</dbReference>
<dbReference type="Pfam" id="PF10609">
    <property type="entry name" value="ParA"/>
    <property type="match status" value="1"/>
</dbReference>
<evidence type="ECO:0000313" key="12">
    <source>
        <dbReference type="Proteomes" id="UP000076925"/>
    </source>
</evidence>
<evidence type="ECO:0000256" key="4">
    <source>
        <dbReference type="ARBA" id="ARBA00022741"/>
    </source>
</evidence>
<comment type="caution">
    <text evidence="11">The sequence shown here is derived from an EMBL/GenBank/DDBJ whole genome shotgun (WGS) entry which is preliminary data.</text>
</comment>
<keyword evidence="7" id="KW-0829">Tyrosine-protein kinase</keyword>
<dbReference type="InterPro" id="IPR050445">
    <property type="entry name" value="Bact_polysacc_biosynth/exp"/>
</dbReference>
<evidence type="ECO:0000256" key="1">
    <source>
        <dbReference type="ARBA" id="ARBA00007316"/>
    </source>
</evidence>
<dbReference type="Proteomes" id="UP000076925">
    <property type="component" value="Unassembled WGS sequence"/>
</dbReference>
<dbReference type="Gene3D" id="3.40.50.300">
    <property type="entry name" value="P-loop containing nucleotide triphosphate hydrolases"/>
    <property type="match status" value="1"/>
</dbReference>
<evidence type="ECO:0000313" key="11">
    <source>
        <dbReference type="EMBL" id="KYC36878.1"/>
    </source>
</evidence>
<keyword evidence="12" id="KW-1185">Reference proteome</keyword>
<dbReference type="RefSeq" id="WP_017744126.1">
    <property type="nucleotide sequence ID" value="NZ_KQ976354.1"/>
</dbReference>
<keyword evidence="5" id="KW-0418">Kinase</keyword>
<evidence type="ECO:0000256" key="5">
    <source>
        <dbReference type="ARBA" id="ARBA00022777"/>
    </source>
</evidence>
<dbReference type="GO" id="GO:0005524">
    <property type="term" value="F:ATP binding"/>
    <property type="evidence" value="ECO:0007669"/>
    <property type="project" value="UniProtKB-KW"/>
</dbReference>
<reference evidence="11 12" key="1">
    <citation type="journal article" date="2013" name="Genome Biol. Evol.">
        <title>Genomes of Stigonematalean cyanobacteria (subsection V) and the evolution of oxygenic photosynthesis from prokaryotes to plastids.</title>
        <authorList>
            <person name="Dagan T."/>
            <person name="Roettger M."/>
            <person name="Stucken K."/>
            <person name="Landan G."/>
            <person name="Koch R."/>
            <person name="Major P."/>
            <person name="Gould S.B."/>
            <person name="Goremykin V.V."/>
            <person name="Rippka R."/>
            <person name="Tandeau de Marsac N."/>
            <person name="Gugger M."/>
            <person name="Lockhart P.J."/>
            <person name="Allen J.F."/>
            <person name="Brune I."/>
            <person name="Maus I."/>
            <person name="Puhler A."/>
            <person name="Martin W.F."/>
        </authorList>
    </citation>
    <scope>NUCLEOTIDE SEQUENCE [LARGE SCALE GENOMIC DNA]</scope>
    <source>
        <strain evidence="11 12">PCC 7110</strain>
    </source>
</reference>
<dbReference type="InterPro" id="IPR033756">
    <property type="entry name" value="YlxH/NBP35"/>
</dbReference>
<keyword evidence="6" id="KW-0067">ATP-binding</keyword>
<dbReference type="InterPro" id="IPR027417">
    <property type="entry name" value="P-loop_NTPase"/>
</dbReference>
<evidence type="ECO:0000256" key="6">
    <source>
        <dbReference type="ARBA" id="ARBA00022840"/>
    </source>
</evidence>
<comment type="similarity">
    <text evidence="1">Belongs to the CpsD/CapB family.</text>
</comment>
<dbReference type="CDD" id="cd05387">
    <property type="entry name" value="BY-kinase"/>
    <property type="match status" value="1"/>
</dbReference>
<evidence type="ECO:0000256" key="7">
    <source>
        <dbReference type="ARBA" id="ARBA00023137"/>
    </source>
</evidence>
<keyword evidence="3" id="KW-0808">Transferase</keyword>
<feature type="domain" description="Tyrosine-protein kinase G-rich" evidence="10">
    <location>
        <begin position="371"/>
        <end position="440"/>
    </location>
</feature>
<proteinExistence type="inferred from homology"/>
<evidence type="ECO:0000256" key="8">
    <source>
        <dbReference type="ARBA" id="ARBA00051245"/>
    </source>
</evidence>
<evidence type="ECO:0000256" key="2">
    <source>
        <dbReference type="ARBA" id="ARBA00011903"/>
    </source>
</evidence>
<protein>
    <recommendedName>
        <fullName evidence="2">non-specific protein-tyrosine kinase</fullName>
        <ecNumber evidence="2">2.7.10.2</ecNumber>
    </recommendedName>
</protein>
<feature type="coiled-coil region" evidence="9">
    <location>
        <begin position="362"/>
        <end position="396"/>
    </location>
</feature>
<dbReference type="InterPro" id="IPR032807">
    <property type="entry name" value="GNVR"/>
</dbReference>
<evidence type="ECO:0000259" key="10">
    <source>
        <dbReference type="Pfam" id="PF13807"/>
    </source>
</evidence>
<keyword evidence="9" id="KW-0175">Coiled coil</keyword>
<dbReference type="PANTHER" id="PTHR32309:SF13">
    <property type="entry name" value="FERRIC ENTEROBACTIN TRANSPORT PROTEIN FEPE"/>
    <property type="match status" value="1"/>
</dbReference>
<dbReference type="GO" id="GO:0042802">
    <property type="term" value="F:identical protein binding"/>
    <property type="evidence" value="ECO:0007669"/>
    <property type="project" value="UniProtKB-ARBA"/>
</dbReference>
<dbReference type="GO" id="GO:0004715">
    <property type="term" value="F:non-membrane spanning protein tyrosine kinase activity"/>
    <property type="evidence" value="ECO:0007669"/>
    <property type="project" value="UniProtKB-EC"/>
</dbReference>
<dbReference type="AlphaFoldDB" id="A0A139WWR5"/>
<dbReference type="NCBIfam" id="TIGR01007">
    <property type="entry name" value="eps_fam"/>
    <property type="match status" value="1"/>
</dbReference>
<dbReference type="InterPro" id="IPR005702">
    <property type="entry name" value="Wzc-like_C"/>
</dbReference>
<dbReference type="SUPFAM" id="SSF52540">
    <property type="entry name" value="P-loop containing nucleoside triphosphate hydrolases"/>
    <property type="match status" value="1"/>
</dbReference>
<sequence>MEDYLQIWFILRRRWLPASIVFFAVLLLSVVKTMQETPIYQTTGQLLFKKNTTSSLTGVGSQLGQLETSVRGNPLENEAAILRSFPLAERTIAALKLPYNAQVLVKELQVSNIKGTDILDLSYISTDPKKAALVVNTLMNIYLENDINANRAQTRSARDFIAEQLPLRKAALQASEENLQKFKQRNRVLDLKAEAASSVAILSELDKQVASTRSEFAAQTARKQSIQSMFGVSSQEAVIAGFVGESPTTISVLGQLQEAQQKLEVARLRLTDAHPTVMNLKEQVKILNKELKRRIEQSFIGKAGRFNQTKDPEKIVQLRTLGLQQGLLNNYANAEAERLSLQVRLKALGGVINSYRQRANTLPQLELEQRQLEREIAATETSYKNLLDRYQELQVAENQQVGNARIITPAVVPGQPIKSRQYINLLQGLIGGMLLGSAAAWLLEKVDGTVKTSKSARGLLGSYPVLAIIPPFPHRNLIHSVPEVIVRNNPDSPVSESFQMLQTNLRFFNSDRPVKVIVVTSSVPKEGKSTVAVNLAVAMSQLGRKVLLIDGDLRHPSQHKIWEIPNERGLSSLLTSESYLEDSITEVQPNLQVLTAGVATRNPVALLDSSQMAVLVAQVAQNYDFVIIDTPPLTVAADATILGKISNGILFVVRPGVADSANIELSKELLEKAGQHVLGVAINATQNQTATYGVSAARV</sequence>